<accession>A0ABY7RHL5</accession>
<evidence type="ECO:0000256" key="2">
    <source>
        <dbReference type="ARBA" id="ARBA00007656"/>
    </source>
</evidence>
<feature type="chain" id="PRO_5045268737" description="peptidylprolyl isomerase" evidence="8">
    <location>
        <begin position="21"/>
        <end position="286"/>
    </location>
</feature>
<dbReference type="RefSeq" id="WP_237091719.1">
    <property type="nucleotide sequence ID" value="NZ_CP116766.1"/>
</dbReference>
<name>A0ABY7RHL5_9NEIS</name>
<evidence type="ECO:0000256" key="7">
    <source>
        <dbReference type="PROSITE-ProRule" id="PRU00278"/>
    </source>
</evidence>
<dbReference type="Proteomes" id="UP001221268">
    <property type="component" value="Chromosome"/>
</dbReference>
<dbReference type="PANTHER" id="PTHR47245">
    <property type="entry name" value="PEPTIDYLPROLYL ISOMERASE"/>
    <property type="match status" value="1"/>
</dbReference>
<reference evidence="10 11" key="1">
    <citation type="submission" date="2023-01" db="EMBL/GenBank/DDBJ databases">
        <authorList>
            <person name="Yang C."/>
        </authorList>
    </citation>
    <scope>NUCLEOTIDE SEQUENCE [LARGE SCALE GENOMIC DNA]</scope>
    <source>
        <strain evidence="10 11">ZJ106</strain>
    </source>
</reference>
<feature type="domain" description="PpiC" evidence="9">
    <location>
        <begin position="151"/>
        <end position="244"/>
    </location>
</feature>
<dbReference type="SUPFAM" id="SSF109998">
    <property type="entry name" value="Triger factor/SurA peptide-binding domain-like"/>
    <property type="match status" value="1"/>
</dbReference>
<dbReference type="PROSITE" id="PS50198">
    <property type="entry name" value="PPIC_PPIASE_2"/>
    <property type="match status" value="1"/>
</dbReference>
<protein>
    <recommendedName>
        <fullName evidence="3">peptidylprolyl isomerase</fullName>
        <ecNumber evidence="3">5.2.1.8</ecNumber>
    </recommendedName>
</protein>
<dbReference type="EMBL" id="CP116766">
    <property type="protein sequence ID" value="WCL71129.1"/>
    <property type="molecule type" value="Genomic_DNA"/>
</dbReference>
<keyword evidence="5 7" id="KW-0697">Rotamase</keyword>
<dbReference type="EC" id="5.2.1.8" evidence="3"/>
<comment type="catalytic activity">
    <reaction evidence="1">
        <text>[protein]-peptidylproline (omega=180) = [protein]-peptidylproline (omega=0)</text>
        <dbReference type="Rhea" id="RHEA:16237"/>
        <dbReference type="Rhea" id="RHEA-COMP:10747"/>
        <dbReference type="Rhea" id="RHEA-COMP:10748"/>
        <dbReference type="ChEBI" id="CHEBI:83833"/>
        <dbReference type="ChEBI" id="CHEBI:83834"/>
        <dbReference type="EC" id="5.2.1.8"/>
    </reaction>
</comment>
<gene>
    <name evidence="10" type="ORF">PJU73_07230</name>
</gene>
<dbReference type="Pfam" id="PF13145">
    <property type="entry name" value="Rotamase_2"/>
    <property type="match status" value="1"/>
</dbReference>
<dbReference type="SUPFAM" id="SSF54534">
    <property type="entry name" value="FKBP-like"/>
    <property type="match status" value="1"/>
</dbReference>
<dbReference type="InterPro" id="IPR046357">
    <property type="entry name" value="PPIase_dom_sf"/>
</dbReference>
<evidence type="ECO:0000256" key="4">
    <source>
        <dbReference type="ARBA" id="ARBA00022729"/>
    </source>
</evidence>
<evidence type="ECO:0000256" key="6">
    <source>
        <dbReference type="ARBA" id="ARBA00023235"/>
    </source>
</evidence>
<sequence>MNKIRFSALLLAALSGSLFAQTLVTVNGEAIDSSVIDSQVKVMAANQQVRDSAELRQYLTEGQVVRTAVAQEAKRLKLDQSAEYRKALETARAEAKKSGADKQAGFKTEWAVFESELLGQAYAAHIAAQAPVAEADVKAAYQQFADHYKGSDEVLLGEIVTKTQAEAQKAVAELKAKKGFADVFKRYSLDEQRKQSQELFAPVPLKDLQQSAPPVYAAVKDLKKGGVSAPVAAGQVFSVFYVNDRRALQVPAYEQLKGEIAQSLQAQRIDQAVGSLLQKAKIQPAK</sequence>
<keyword evidence="6 7" id="KW-0413">Isomerase</keyword>
<proteinExistence type="inferred from homology"/>
<dbReference type="PANTHER" id="PTHR47245:SF1">
    <property type="entry name" value="FOLDASE PROTEIN PRSA"/>
    <property type="match status" value="1"/>
</dbReference>
<keyword evidence="4 8" id="KW-0732">Signal</keyword>
<dbReference type="GO" id="GO:0016853">
    <property type="term" value="F:isomerase activity"/>
    <property type="evidence" value="ECO:0007669"/>
    <property type="project" value="UniProtKB-KW"/>
</dbReference>
<dbReference type="Gene3D" id="3.10.50.40">
    <property type="match status" value="1"/>
</dbReference>
<comment type="similarity">
    <text evidence="2">Belongs to the PpiC/parvulin rotamase family.</text>
</comment>
<evidence type="ECO:0000256" key="1">
    <source>
        <dbReference type="ARBA" id="ARBA00000971"/>
    </source>
</evidence>
<evidence type="ECO:0000313" key="11">
    <source>
        <dbReference type="Proteomes" id="UP001221268"/>
    </source>
</evidence>
<dbReference type="InterPro" id="IPR027304">
    <property type="entry name" value="Trigger_fact/SurA_dom_sf"/>
</dbReference>
<evidence type="ECO:0000259" key="9">
    <source>
        <dbReference type="PROSITE" id="PS50198"/>
    </source>
</evidence>
<evidence type="ECO:0000256" key="8">
    <source>
        <dbReference type="SAM" id="SignalP"/>
    </source>
</evidence>
<evidence type="ECO:0000256" key="5">
    <source>
        <dbReference type="ARBA" id="ARBA00023110"/>
    </source>
</evidence>
<feature type="signal peptide" evidence="8">
    <location>
        <begin position="1"/>
        <end position="20"/>
    </location>
</feature>
<evidence type="ECO:0000256" key="3">
    <source>
        <dbReference type="ARBA" id="ARBA00013194"/>
    </source>
</evidence>
<dbReference type="InterPro" id="IPR050245">
    <property type="entry name" value="PrsA_foldase"/>
</dbReference>
<organism evidence="10 11">
    <name type="scientific">Neisseria lisongii</name>
    <dbReference type="NCBI Taxonomy" id="2912188"/>
    <lineage>
        <taxon>Bacteria</taxon>
        <taxon>Pseudomonadati</taxon>
        <taxon>Pseudomonadota</taxon>
        <taxon>Betaproteobacteria</taxon>
        <taxon>Neisseriales</taxon>
        <taxon>Neisseriaceae</taxon>
        <taxon>Neisseria</taxon>
    </lineage>
</organism>
<keyword evidence="11" id="KW-1185">Reference proteome</keyword>
<dbReference type="InterPro" id="IPR000297">
    <property type="entry name" value="PPIase_PpiC"/>
</dbReference>
<evidence type="ECO:0000313" key="10">
    <source>
        <dbReference type="EMBL" id="WCL71129.1"/>
    </source>
</evidence>